<comment type="caution">
    <text evidence="11">The sequence shown here is derived from an EMBL/GenBank/DDBJ whole genome shotgun (WGS) entry which is preliminary data.</text>
</comment>
<sequence length="268" mass="28483">MTPPHRAWVEQIMGLPVSVHLRGTDPDSPRAYRQVAAVFGYLRHIDAALSPYREDSDLSRWERGDLSPADADPALARVIALCEDARTRTDGWFDPRGLPDPRTGAPRYDPSGLVKGWAVREAAAHLADLDGYGWCLNAGGDVLVRTPPGHPPWRIGIEDPDDPGLILHVVTLRAGAVATSGTAHRGAHILDPHTGRPATAVRSVTVTGPDLMWADVYATAAAARGPHALAWLDRLDGYDALMVGASGLVQVTEGWSVGEPGLADAAAG</sequence>
<comment type="cofactor">
    <cofactor evidence="1">
        <name>Mg(2+)</name>
        <dbReference type="ChEBI" id="CHEBI:18420"/>
    </cofactor>
</comment>
<keyword evidence="7" id="KW-0274">FAD</keyword>
<evidence type="ECO:0000256" key="1">
    <source>
        <dbReference type="ARBA" id="ARBA00001946"/>
    </source>
</evidence>
<reference evidence="11" key="1">
    <citation type="submission" date="2021-01" db="EMBL/GenBank/DDBJ databases">
        <title>Whole genome shotgun sequence of Virgisporangium ochraceum NBRC 16418.</title>
        <authorList>
            <person name="Komaki H."/>
            <person name="Tamura T."/>
        </authorList>
    </citation>
    <scope>NUCLEOTIDE SEQUENCE</scope>
    <source>
        <strain evidence="11">NBRC 16418</strain>
    </source>
</reference>
<name>A0A8J4EEJ0_9ACTN</name>
<evidence type="ECO:0000313" key="11">
    <source>
        <dbReference type="EMBL" id="GIJ71683.1"/>
    </source>
</evidence>
<protein>
    <recommendedName>
        <fullName evidence="3">FAD:protein FMN transferase</fullName>
        <ecNumber evidence="2">2.7.1.180</ecNumber>
    </recommendedName>
    <alternativeName>
        <fullName evidence="9">Flavin transferase</fullName>
    </alternativeName>
</protein>
<evidence type="ECO:0000256" key="4">
    <source>
        <dbReference type="ARBA" id="ARBA00022630"/>
    </source>
</evidence>
<evidence type="ECO:0000256" key="5">
    <source>
        <dbReference type="ARBA" id="ARBA00022679"/>
    </source>
</evidence>
<dbReference type="Pfam" id="PF02424">
    <property type="entry name" value="ApbE"/>
    <property type="match status" value="2"/>
</dbReference>
<dbReference type="InterPro" id="IPR024932">
    <property type="entry name" value="ApbE"/>
</dbReference>
<dbReference type="RefSeq" id="WP_203931525.1">
    <property type="nucleotide sequence ID" value="NZ_BOPH01000088.1"/>
</dbReference>
<dbReference type="GO" id="GO:0016740">
    <property type="term" value="F:transferase activity"/>
    <property type="evidence" value="ECO:0007669"/>
    <property type="project" value="UniProtKB-KW"/>
</dbReference>
<dbReference type="Proteomes" id="UP000635606">
    <property type="component" value="Unassembled WGS sequence"/>
</dbReference>
<dbReference type="EMBL" id="BOPH01000088">
    <property type="protein sequence ID" value="GIJ71683.1"/>
    <property type="molecule type" value="Genomic_DNA"/>
</dbReference>
<evidence type="ECO:0000256" key="10">
    <source>
        <dbReference type="ARBA" id="ARBA00048540"/>
    </source>
</evidence>
<dbReference type="PANTHER" id="PTHR30040:SF2">
    <property type="entry name" value="FAD:PROTEIN FMN TRANSFERASE"/>
    <property type="match status" value="1"/>
</dbReference>
<dbReference type="SUPFAM" id="SSF143631">
    <property type="entry name" value="ApbE-like"/>
    <property type="match status" value="1"/>
</dbReference>
<evidence type="ECO:0000256" key="2">
    <source>
        <dbReference type="ARBA" id="ARBA00011955"/>
    </source>
</evidence>
<proteinExistence type="predicted"/>
<keyword evidence="12" id="KW-1185">Reference proteome</keyword>
<dbReference type="AlphaFoldDB" id="A0A8J4EEJ0"/>
<dbReference type="InterPro" id="IPR003374">
    <property type="entry name" value="ApbE-like_sf"/>
</dbReference>
<evidence type="ECO:0000256" key="9">
    <source>
        <dbReference type="ARBA" id="ARBA00031306"/>
    </source>
</evidence>
<dbReference type="EC" id="2.7.1.180" evidence="2"/>
<dbReference type="PANTHER" id="PTHR30040">
    <property type="entry name" value="THIAMINE BIOSYNTHESIS LIPOPROTEIN APBE"/>
    <property type="match status" value="1"/>
</dbReference>
<keyword evidence="8" id="KW-0460">Magnesium</keyword>
<accession>A0A8J4EEJ0</accession>
<dbReference type="Gene3D" id="3.10.520.10">
    <property type="entry name" value="ApbE-like domains"/>
    <property type="match status" value="2"/>
</dbReference>
<evidence type="ECO:0000256" key="8">
    <source>
        <dbReference type="ARBA" id="ARBA00022842"/>
    </source>
</evidence>
<evidence type="ECO:0000313" key="12">
    <source>
        <dbReference type="Proteomes" id="UP000635606"/>
    </source>
</evidence>
<evidence type="ECO:0000256" key="7">
    <source>
        <dbReference type="ARBA" id="ARBA00022827"/>
    </source>
</evidence>
<keyword evidence="5 11" id="KW-0808">Transferase</keyword>
<evidence type="ECO:0000256" key="6">
    <source>
        <dbReference type="ARBA" id="ARBA00022723"/>
    </source>
</evidence>
<organism evidence="11 12">
    <name type="scientific">Virgisporangium ochraceum</name>
    <dbReference type="NCBI Taxonomy" id="65505"/>
    <lineage>
        <taxon>Bacteria</taxon>
        <taxon>Bacillati</taxon>
        <taxon>Actinomycetota</taxon>
        <taxon>Actinomycetes</taxon>
        <taxon>Micromonosporales</taxon>
        <taxon>Micromonosporaceae</taxon>
        <taxon>Virgisporangium</taxon>
    </lineage>
</organism>
<keyword evidence="4" id="KW-0285">Flavoprotein</keyword>
<gene>
    <name evidence="11" type="primary">apbE_2</name>
    <name evidence="11" type="ORF">Voc01_066000</name>
</gene>
<comment type="catalytic activity">
    <reaction evidence="10">
        <text>L-threonyl-[protein] + FAD = FMN-L-threonyl-[protein] + AMP + H(+)</text>
        <dbReference type="Rhea" id="RHEA:36847"/>
        <dbReference type="Rhea" id="RHEA-COMP:11060"/>
        <dbReference type="Rhea" id="RHEA-COMP:11061"/>
        <dbReference type="ChEBI" id="CHEBI:15378"/>
        <dbReference type="ChEBI" id="CHEBI:30013"/>
        <dbReference type="ChEBI" id="CHEBI:57692"/>
        <dbReference type="ChEBI" id="CHEBI:74257"/>
        <dbReference type="ChEBI" id="CHEBI:456215"/>
        <dbReference type="EC" id="2.7.1.180"/>
    </reaction>
</comment>
<keyword evidence="6" id="KW-0479">Metal-binding</keyword>
<dbReference type="GO" id="GO:0046872">
    <property type="term" value="F:metal ion binding"/>
    <property type="evidence" value="ECO:0007669"/>
    <property type="project" value="UniProtKB-KW"/>
</dbReference>
<evidence type="ECO:0000256" key="3">
    <source>
        <dbReference type="ARBA" id="ARBA00016337"/>
    </source>
</evidence>